<dbReference type="Gene3D" id="3.10.350.10">
    <property type="entry name" value="LysM domain"/>
    <property type="match status" value="1"/>
</dbReference>
<feature type="domain" description="LysM" evidence="1">
    <location>
        <begin position="395"/>
        <end position="438"/>
    </location>
</feature>
<accession>A0A1J8PGD2</accession>
<dbReference type="InterPro" id="IPR023346">
    <property type="entry name" value="Lysozyme-like_dom_sf"/>
</dbReference>
<dbReference type="Proteomes" id="UP000183924">
    <property type="component" value="Unassembled WGS sequence"/>
</dbReference>
<dbReference type="PANTHER" id="PTHR33734">
    <property type="entry name" value="LYSM DOMAIN-CONTAINING GPI-ANCHORED PROTEIN 2"/>
    <property type="match status" value="1"/>
</dbReference>
<dbReference type="SUPFAM" id="SSF53955">
    <property type="entry name" value="Lysozyme-like"/>
    <property type="match status" value="1"/>
</dbReference>
<reference evidence="2 3" key="1">
    <citation type="submission" date="2016-03" db="EMBL/GenBank/DDBJ databases">
        <title>Comparative genomics of Rickettsiella.</title>
        <authorList>
            <person name="Chandler C."/>
            <person name="Wang Y."/>
        </authorList>
    </citation>
    <scope>NUCLEOTIDE SEQUENCE [LARGE SCALE GENOMIC DNA]</scope>
    <source>
        <strain evidence="2 3">RCFS May 2013</strain>
    </source>
</reference>
<evidence type="ECO:0000313" key="2">
    <source>
        <dbReference type="EMBL" id="OIZ94125.1"/>
    </source>
</evidence>
<evidence type="ECO:0000259" key="1">
    <source>
        <dbReference type="PROSITE" id="PS51782"/>
    </source>
</evidence>
<evidence type="ECO:0000313" key="3">
    <source>
        <dbReference type="Proteomes" id="UP000183924"/>
    </source>
</evidence>
<dbReference type="InterPro" id="IPR008258">
    <property type="entry name" value="Transglycosylase_SLT_dom_1"/>
</dbReference>
<comment type="caution">
    <text evidence="2">The sequence shown here is derived from an EMBL/GenBank/DDBJ whole genome shotgun (WGS) entry which is preliminary data.</text>
</comment>
<name>A0A1J8PGD2_9COXI</name>
<dbReference type="Pfam" id="PF01476">
    <property type="entry name" value="LysM"/>
    <property type="match status" value="2"/>
</dbReference>
<dbReference type="RefSeq" id="WP_071662618.1">
    <property type="nucleotide sequence ID" value="NZ_LUKY01000033.1"/>
</dbReference>
<dbReference type="PANTHER" id="PTHR33734:SF22">
    <property type="entry name" value="MEMBRANE-BOUND LYTIC MUREIN TRANSGLYCOSYLASE D"/>
    <property type="match status" value="1"/>
</dbReference>
<dbReference type="SUPFAM" id="SSF54106">
    <property type="entry name" value="LysM domain"/>
    <property type="match status" value="1"/>
</dbReference>
<dbReference type="AlphaFoldDB" id="A0A1J8PGD2"/>
<keyword evidence="3" id="KW-1185">Reference proteome</keyword>
<gene>
    <name evidence="2" type="ORF">A1D18_04490</name>
</gene>
<dbReference type="PROSITE" id="PS51782">
    <property type="entry name" value="LYSM"/>
    <property type="match status" value="1"/>
</dbReference>
<dbReference type="CDD" id="cd16894">
    <property type="entry name" value="MltD-like"/>
    <property type="match status" value="1"/>
</dbReference>
<organism evidence="2 3">
    <name type="scientific">Candidatus Rickettsiella isopodorum</name>
    <dbReference type="NCBI Taxonomy" id="1225476"/>
    <lineage>
        <taxon>Bacteria</taxon>
        <taxon>Pseudomonadati</taxon>
        <taxon>Pseudomonadota</taxon>
        <taxon>Gammaproteobacteria</taxon>
        <taxon>Legionellales</taxon>
        <taxon>Coxiellaceae</taxon>
        <taxon>Rickettsiella</taxon>
    </lineage>
</organism>
<dbReference type="PROSITE" id="PS51257">
    <property type="entry name" value="PROKAR_LIPOPROTEIN"/>
    <property type="match status" value="1"/>
</dbReference>
<proteinExistence type="predicted"/>
<dbReference type="CDD" id="cd00118">
    <property type="entry name" value="LysM"/>
    <property type="match status" value="1"/>
</dbReference>
<dbReference type="InterPro" id="IPR018392">
    <property type="entry name" value="LysM"/>
</dbReference>
<dbReference type="Pfam" id="PF01464">
    <property type="entry name" value="SLT"/>
    <property type="match status" value="1"/>
</dbReference>
<dbReference type="Gene3D" id="1.10.530.10">
    <property type="match status" value="1"/>
</dbReference>
<protein>
    <recommendedName>
        <fullName evidence="1">LysM domain-containing protein</fullName>
    </recommendedName>
</protein>
<dbReference type="OrthoDB" id="9815002at2"/>
<dbReference type="STRING" id="1225476.A1D18_04490"/>
<sequence>MTYKMLKIYSLLLTVLLILAVGITACVQFPTSEEGVKGLSGSGNDTDRKTYQTVIMKSTGSSLAPQNAKAMYSAVEKGTLWGPIRAHFQLSAREENQPQVQKQIRWFARNPLYLKDAVNRAAPYIYYVYAQVRKRDLPTELVLLPIIESGYNPSATNSSSGAAGLWQLMANTAKGYGVHQNRGFDGRRDISSSTNAALNYLTYLRSFFGGDWLLAIAAYDTGEGNVQNAIRHNTEQDKNTHFWALPLASETRSYIPRLLALAAIVKNPAKYGVSLPPVSAKPYLELVDAKNMSLTHVAKLAGMNVSELKELNPGVKSTSAAIKRGQLALPIDRVALYKQQLAAASSPNFKVQVGNNKLALKQARSKGKQRSVQLVNNEQAKPRSATLVKDKSSSQIYWVKSGDTLTGIAKHYHISVKKIQAWNKLDSDFLKPGEKLKIMLS</sequence>
<dbReference type="InterPro" id="IPR036779">
    <property type="entry name" value="LysM_dom_sf"/>
</dbReference>
<dbReference type="SMART" id="SM00257">
    <property type="entry name" value="LysM"/>
    <property type="match status" value="1"/>
</dbReference>
<dbReference type="EMBL" id="LUKY01000033">
    <property type="protein sequence ID" value="OIZ94125.1"/>
    <property type="molecule type" value="Genomic_DNA"/>
</dbReference>